<keyword evidence="1" id="KW-0812">Transmembrane</keyword>
<evidence type="ECO:0000256" key="1">
    <source>
        <dbReference type="SAM" id="Phobius"/>
    </source>
</evidence>
<keyword evidence="1" id="KW-1133">Transmembrane helix</keyword>
<dbReference type="AlphaFoldDB" id="A0AAF5CZI0"/>
<feature type="transmembrane region" description="Helical" evidence="1">
    <location>
        <begin position="254"/>
        <end position="274"/>
    </location>
</feature>
<dbReference type="WBParaSite" id="TCONS_00004143.p1">
    <property type="protein sequence ID" value="TCONS_00004143.p1"/>
    <property type="gene ID" value="XLOC_001195"/>
</dbReference>
<feature type="transmembrane region" description="Helical" evidence="1">
    <location>
        <begin position="182"/>
        <end position="199"/>
    </location>
</feature>
<feature type="transmembrane region" description="Helical" evidence="1">
    <location>
        <begin position="451"/>
        <end position="470"/>
    </location>
</feature>
<sequence>MDSEDDYSISKYSIYIGFVYLITTIILISFQVIIFITFYKNPILLENTVFKVIRLWGIYATFQLINHFVASIYTIFYVLPPKIVLRIFSSTLQCGYLTSVLCALILTLNRFDSIYKHKYLPCINREKFFKYAIYFCYFYSFIVLCVYNYPDFGYYFYLQTLSFQYSVDQDRWRYVWQYENKSTFIILSLCLIIYLNIFFKIILLRTYSPGSGYKFSDIKLLLPALFEIILTLILEILWEYWLDSTSSSTYKYVALNYLFIIASGTNAITSFLIIKEVQNTAKIFFKYKQKFSVSRLLSVAYYKKCTFYKKSNLMYKTPLKLMINLGVTEIIQQSMHFISSFYTIFLLPTESLLINFLASILQSAYIVSIAFVTLLTLNRFNVFYQQKWFPLINKEQFFTYGTVVLYVCFFLLIIFYMIPPFRLTFTLVNYGWLYSSQKNGWILAWEVENKTATVLLLFSFILYILIFCKVVYMRKTISNSFGLQLSDIRLLIQGIFNFLSIVFLEWGWRYLPTLVHDQSSCAIVLNYLFLLVSGNNTISGLILIKEIRKQIYGIFCYFFHKSKSTTNTSIKTFKKIVYVNGTTKSKS</sequence>
<feature type="transmembrane region" description="Helical" evidence="1">
    <location>
        <begin position="12"/>
        <end position="36"/>
    </location>
</feature>
<protein>
    <submittedName>
        <fullName evidence="3">7TM_GPCR_Srx domain-containing protein</fullName>
    </submittedName>
</protein>
<feature type="transmembrane region" description="Helical" evidence="1">
    <location>
        <begin position="220"/>
        <end position="242"/>
    </location>
</feature>
<organism evidence="2 3">
    <name type="scientific">Strongyloides stercoralis</name>
    <name type="common">Threadworm</name>
    <dbReference type="NCBI Taxonomy" id="6248"/>
    <lineage>
        <taxon>Eukaryota</taxon>
        <taxon>Metazoa</taxon>
        <taxon>Ecdysozoa</taxon>
        <taxon>Nematoda</taxon>
        <taxon>Chromadorea</taxon>
        <taxon>Rhabditida</taxon>
        <taxon>Tylenchina</taxon>
        <taxon>Panagrolaimomorpha</taxon>
        <taxon>Strongyloidoidea</taxon>
        <taxon>Strongyloididae</taxon>
        <taxon>Strongyloides</taxon>
    </lineage>
</organism>
<accession>A0AAF5CZI0</accession>
<feature type="transmembrane region" description="Helical" evidence="1">
    <location>
        <begin position="490"/>
        <end position="511"/>
    </location>
</feature>
<feature type="transmembrane region" description="Helical" evidence="1">
    <location>
        <begin position="56"/>
        <end position="79"/>
    </location>
</feature>
<feature type="transmembrane region" description="Helical" evidence="1">
    <location>
        <begin position="397"/>
        <end position="418"/>
    </location>
</feature>
<proteinExistence type="predicted"/>
<dbReference type="Proteomes" id="UP000035681">
    <property type="component" value="Unplaced"/>
</dbReference>
<keyword evidence="2" id="KW-1185">Reference proteome</keyword>
<feature type="transmembrane region" description="Helical" evidence="1">
    <location>
        <begin position="353"/>
        <end position="377"/>
    </location>
</feature>
<evidence type="ECO:0000313" key="2">
    <source>
        <dbReference type="Proteomes" id="UP000035681"/>
    </source>
</evidence>
<name>A0AAF5CZI0_STRER</name>
<evidence type="ECO:0000313" key="3">
    <source>
        <dbReference type="WBParaSite" id="TCONS_00004143.p1"/>
    </source>
</evidence>
<feature type="transmembrane region" description="Helical" evidence="1">
    <location>
        <begin position="523"/>
        <end position="544"/>
    </location>
</feature>
<feature type="transmembrane region" description="Helical" evidence="1">
    <location>
        <begin position="128"/>
        <end position="149"/>
    </location>
</feature>
<reference evidence="3" key="1">
    <citation type="submission" date="2024-02" db="UniProtKB">
        <authorList>
            <consortium name="WormBaseParasite"/>
        </authorList>
    </citation>
    <scope>IDENTIFICATION</scope>
</reference>
<feature type="transmembrane region" description="Helical" evidence="1">
    <location>
        <begin position="85"/>
        <end position="108"/>
    </location>
</feature>
<keyword evidence="1" id="KW-0472">Membrane</keyword>